<reference evidence="2" key="1">
    <citation type="journal article" date="2019" name="Int. J. Syst. Evol. Microbiol.">
        <title>The Global Catalogue of Microorganisms (GCM) 10K type strain sequencing project: providing services to taxonomists for standard genome sequencing and annotation.</title>
        <authorList>
            <consortium name="The Broad Institute Genomics Platform"/>
            <consortium name="The Broad Institute Genome Sequencing Center for Infectious Disease"/>
            <person name="Wu L."/>
            <person name="Ma J."/>
        </authorList>
    </citation>
    <scope>NUCLEOTIDE SEQUENCE [LARGE SCALE GENOMIC DNA]</scope>
    <source>
        <strain evidence="2">CGMCC 1.12286</strain>
    </source>
</reference>
<evidence type="ECO:0000313" key="2">
    <source>
        <dbReference type="Proteomes" id="UP001597079"/>
    </source>
</evidence>
<proteinExistence type="predicted"/>
<dbReference type="InterPro" id="IPR019723">
    <property type="entry name" value="Uncharacterised_YfmQ"/>
</dbReference>
<dbReference type="EMBL" id="JBHUCX010000020">
    <property type="protein sequence ID" value="MFD1674388.1"/>
    <property type="molecule type" value="Genomic_DNA"/>
</dbReference>
<comment type="caution">
    <text evidence="1">The sequence shown here is derived from an EMBL/GenBank/DDBJ whole genome shotgun (WGS) entry which is preliminary data.</text>
</comment>
<name>A0ABW4JFA5_9BACL</name>
<protein>
    <submittedName>
        <fullName evidence="1">YfmQ family protein</fullName>
    </submittedName>
</protein>
<sequence>MVFWIIMILLALHIVGAFFMTPPTSWADKFFNTFAKHPKLKNENVSSIMVNGVQLSQDRKEQFVAEFNEANFLYDGGIIHEQSRNPIMVEIKQAKSLFSFKMYLYGDGMVEIIRYKKNKYMPYRVRSQALEQELLSYVATAS</sequence>
<keyword evidence="2" id="KW-1185">Reference proteome</keyword>
<dbReference type="Pfam" id="PF10787">
    <property type="entry name" value="YfmQ"/>
    <property type="match status" value="1"/>
</dbReference>
<dbReference type="RefSeq" id="WP_377942259.1">
    <property type="nucleotide sequence ID" value="NZ_JBHUCX010000020.1"/>
</dbReference>
<gene>
    <name evidence="1" type="ORF">ACFSB2_06675</name>
</gene>
<accession>A0ABW4JFA5</accession>
<organism evidence="1 2">
    <name type="scientific">Alicyclobacillus fodiniaquatilis</name>
    <dbReference type="NCBI Taxonomy" id="1661150"/>
    <lineage>
        <taxon>Bacteria</taxon>
        <taxon>Bacillati</taxon>
        <taxon>Bacillota</taxon>
        <taxon>Bacilli</taxon>
        <taxon>Bacillales</taxon>
        <taxon>Alicyclobacillaceae</taxon>
        <taxon>Alicyclobacillus</taxon>
    </lineage>
</organism>
<evidence type="ECO:0000313" key="1">
    <source>
        <dbReference type="EMBL" id="MFD1674388.1"/>
    </source>
</evidence>
<dbReference type="Proteomes" id="UP001597079">
    <property type="component" value="Unassembled WGS sequence"/>
</dbReference>